<dbReference type="RefSeq" id="WP_054540248.1">
    <property type="nucleotide sequence ID" value="NZ_JACIEQ010000001.1"/>
</dbReference>
<keyword evidence="6" id="KW-1185">Reference proteome</keyword>
<dbReference type="AlphaFoldDB" id="A0A840CDP0"/>
<dbReference type="Pfam" id="PF12399">
    <property type="entry name" value="BCA_ABC_TP_C"/>
    <property type="match status" value="1"/>
</dbReference>
<keyword evidence="1" id="KW-0813">Transport</keyword>
<proteinExistence type="predicted"/>
<dbReference type="SMART" id="SM00382">
    <property type="entry name" value="AAA"/>
    <property type="match status" value="1"/>
</dbReference>
<dbReference type="GO" id="GO:0005886">
    <property type="term" value="C:plasma membrane"/>
    <property type="evidence" value="ECO:0007669"/>
    <property type="project" value="TreeGrafter"/>
</dbReference>
<keyword evidence="2" id="KW-0547">Nucleotide-binding</keyword>
<dbReference type="GO" id="GO:0016887">
    <property type="term" value="F:ATP hydrolysis activity"/>
    <property type="evidence" value="ECO:0007669"/>
    <property type="project" value="InterPro"/>
</dbReference>
<reference evidence="5" key="1">
    <citation type="submission" date="2020-08" db="EMBL/GenBank/DDBJ databases">
        <title>Genomic Encyclopedia of Type Strains, Phase IV (KMG-IV): sequencing the most valuable type-strain genomes for metagenomic binning, comparative biology and taxonomic classification.</title>
        <authorList>
            <person name="Goeker M."/>
        </authorList>
    </citation>
    <scope>NUCLEOTIDE SEQUENCE [LARGE SCALE GENOMIC DNA]</scope>
    <source>
        <strain evidence="5">DSM 105040</strain>
    </source>
</reference>
<dbReference type="PANTHER" id="PTHR45772:SF9">
    <property type="entry name" value="CONSERVED COMPONENT OF ABC TRANSPORTER FOR NATURAL AMINO ACIDS"/>
    <property type="match status" value="1"/>
</dbReference>
<dbReference type="InterPro" id="IPR051120">
    <property type="entry name" value="ABC_AA/LPS_Transport"/>
</dbReference>
<dbReference type="Gene3D" id="3.40.50.300">
    <property type="entry name" value="P-loop containing nucleotide triphosphate hydrolases"/>
    <property type="match status" value="1"/>
</dbReference>
<feature type="domain" description="ABC transporter" evidence="4">
    <location>
        <begin position="4"/>
        <end position="250"/>
    </location>
</feature>
<sequence>MSLLELDEVTIKFGGLTALDHFSLSVQEGTIHALIGPNGAGKSTAFNAITRVYNLTGGQVRFAGSPISTLPPHALAGLGIARTFQNIELCGRMTVLENLLLGMSSRIETYNPFLPGPGRSRIEAAAIAEAEALLERMGLSDMRDTKANALDFGRQKMLDILRALAAKPRLLLLDEPAAGLRNREIAALDKLLTELRDREGITILLVEHVMQLVMAIADRITVLNFGTKIAEGLPQDVREDPKVIEAYLGSGYAEA</sequence>
<organism evidence="5 6">
    <name type="scientific">Actibacterium naphthalenivorans</name>
    <dbReference type="NCBI Taxonomy" id="1614693"/>
    <lineage>
        <taxon>Bacteria</taxon>
        <taxon>Pseudomonadati</taxon>
        <taxon>Pseudomonadota</taxon>
        <taxon>Alphaproteobacteria</taxon>
        <taxon>Rhodobacterales</taxon>
        <taxon>Roseobacteraceae</taxon>
        <taxon>Actibacterium</taxon>
    </lineage>
</organism>
<evidence type="ECO:0000259" key="4">
    <source>
        <dbReference type="PROSITE" id="PS50893"/>
    </source>
</evidence>
<dbReference type="PANTHER" id="PTHR45772">
    <property type="entry name" value="CONSERVED COMPONENT OF ABC TRANSPORTER FOR NATURAL AMINO ACIDS-RELATED"/>
    <property type="match status" value="1"/>
</dbReference>
<dbReference type="GO" id="GO:0005524">
    <property type="term" value="F:ATP binding"/>
    <property type="evidence" value="ECO:0007669"/>
    <property type="project" value="UniProtKB-KW"/>
</dbReference>
<evidence type="ECO:0000256" key="2">
    <source>
        <dbReference type="ARBA" id="ARBA00022741"/>
    </source>
</evidence>
<dbReference type="CDD" id="cd03219">
    <property type="entry name" value="ABC_Mj1267_LivG_branched"/>
    <property type="match status" value="1"/>
</dbReference>
<gene>
    <name evidence="5" type="ORF">GGR17_001449</name>
</gene>
<evidence type="ECO:0000313" key="5">
    <source>
        <dbReference type="EMBL" id="MBB4021658.1"/>
    </source>
</evidence>
<dbReference type="InterPro" id="IPR032823">
    <property type="entry name" value="BCA_ABC_TP_C"/>
</dbReference>
<dbReference type="InterPro" id="IPR003593">
    <property type="entry name" value="AAA+_ATPase"/>
</dbReference>
<dbReference type="InterPro" id="IPR027417">
    <property type="entry name" value="P-loop_NTPase"/>
</dbReference>
<accession>A0A840CDP0</accession>
<dbReference type="EMBL" id="JACIEQ010000001">
    <property type="protein sequence ID" value="MBB4021658.1"/>
    <property type="molecule type" value="Genomic_DNA"/>
</dbReference>
<comment type="caution">
    <text evidence="5">The sequence shown here is derived from an EMBL/GenBank/DDBJ whole genome shotgun (WGS) entry which is preliminary data.</text>
</comment>
<dbReference type="Pfam" id="PF00005">
    <property type="entry name" value="ABC_tran"/>
    <property type="match status" value="1"/>
</dbReference>
<name>A0A840CDP0_9RHOB</name>
<evidence type="ECO:0000256" key="1">
    <source>
        <dbReference type="ARBA" id="ARBA00022448"/>
    </source>
</evidence>
<dbReference type="Proteomes" id="UP000585681">
    <property type="component" value="Unassembled WGS sequence"/>
</dbReference>
<dbReference type="PROSITE" id="PS50893">
    <property type="entry name" value="ABC_TRANSPORTER_2"/>
    <property type="match status" value="1"/>
</dbReference>
<evidence type="ECO:0000256" key="3">
    <source>
        <dbReference type="ARBA" id="ARBA00022840"/>
    </source>
</evidence>
<dbReference type="InterPro" id="IPR003439">
    <property type="entry name" value="ABC_transporter-like_ATP-bd"/>
</dbReference>
<protein>
    <submittedName>
        <fullName evidence="5">Branched-chain amino acid transport system ATP-binding protein</fullName>
    </submittedName>
</protein>
<evidence type="ECO:0000313" key="6">
    <source>
        <dbReference type="Proteomes" id="UP000585681"/>
    </source>
</evidence>
<dbReference type="FunFam" id="3.40.50.300:FF:000421">
    <property type="entry name" value="Branched-chain amino acid ABC transporter ATP-binding protein"/>
    <property type="match status" value="1"/>
</dbReference>
<dbReference type="SUPFAM" id="SSF52540">
    <property type="entry name" value="P-loop containing nucleoside triphosphate hydrolases"/>
    <property type="match status" value="1"/>
</dbReference>
<keyword evidence="3 5" id="KW-0067">ATP-binding</keyword>